<dbReference type="InterPro" id="IPR040079">
    <property type="entry name" value="Glutathione_S-Trfase"/>
</dbReference>
<dbReference type="SUPFAM" id="SSF52833">
    <property type="entry name" value="Thioredoxin-like"/>
    <property type="match status" value="1"/>
</dbReference>
<dbReference type="AlphaFoldDB" id="A0A427Y6D4"/>
<dbReference type="Pfam" id="PF13409">
    <property type="entry name" value="GST_N_2"/>
    <property type="match status" value="1"/>
</dbReference>
<name>A0A427Y6D4_9TREE</name>
<dbReference type="InterPro" id="IPR010987">
    <property type="entry name" value="Glutathione-S-Trfase_C-like"/>
</dbReference>
<dbReference type="InterPro" id="IPR036249">
    <property type="entry name" value="Thioredoxin-like_sf"/>
</dbReference>
<dbReference type="Gene3D" id="1.20.1050.10">
    <property type="match status" value="1"/>
</dbReference>
<dbReference type="OrthoDB" id="249703at2759"/>
<evidence type="ECO:0000313" key="7">
    <source>
        <dbReference type="Proteomes" id="UP000279236"/>
    </source>
</evidence>
<dbReference type="SFLD" id="SFLDS00019">
    <property type="entry name" value="Glutathione_Transferase_(cytos"/>
    <property type="match status" value="1"/>
</dbReference>
<gene>
    <name evidence="6" type="ORF">EHS24_004922</name>
</gene>
<dbReference type="PROSITE" id="PS50405">
    <property type="entry name" value="GST_CTER"/>
    <property type="match status" value="1"/>
</dbReference>
<dbReference type="EMBL" id="RSCE01000002">
    <property type="protein sequence ID" value="RSH86651.1"/>
    <property type="molecule type" value="Genomic_DNA"/>
</dbReference>
<dbReference type="PROSITE" id="PS50404">
    <property type="entry name" value="GST_NTER"/>
    <property type="match status" value="1"/>
</dbReference>
<evidence type="ECO:0000259" key="5">
    <source>
        <dbReference type="PROSITE" id="PS50405"/>
    </source>
</evidence>
<dbReference type="InterPro" id="IPR004045">
    <property type="entry name" value="Glutathione_S-Trfase_N"/>
</dbReference>
<dbReference type="PANTHER" id="PTHR43900">
    <property type="entry name" value="GLUTATHIONE S-TRANSFERASE RHO"/>
    <property type="match status" value="1"/>
</dbReference>
<feature type="domain" description="GST N-terminal" evidence="4">
    <location>
        <begin position="4"/>
        <end position="87"/>
    </location>
</feature>
<evidence type="ECO:0000256" key="3">
    <source>
        <dbReference type="ARBA" id="ARBA00047960"/>
    </source>
</evidence>
<evidence type="ECO:0000256" key="1">
    <source>
        <dbReference type="ARBA" id="ARBA00012452"/>
    </source>
</evidence>
<comment type="catalytic activity">
    <reaction evidence="3">
        <text>RX + glutathione = an S-substituted glutathione + a halide anion + H(+)</text>
        <dbReference type="Rhea" id="RHEA:16437"/>
        <dbReference type="ChEBI" id="CHEBI:15378"/>
        <dbReference type="ChEBI" id="CHEBI:16042"/>
        <dbReference type="ChEBI" id="CHEBI:17792"/>
        <dbReference type="ChEBI" id="CHEBI:57925"/>
        <dbReference type="ChEBI" id="CHEBI:90779"/>
        <dbReference type="EC" id="2.5.1.18"/>
    </reaction>
</comment>
<dbReference type="PANTHER" id="PTHR43900:SF3">
    <property type="entry name" value="GLUTATHIONE S-TRANSFERASE RHO"/>
    <property type="match status" value="1"/>
</dbReference>
<comment type="caution">
    <text evidence="6">The sequence shown here is derived from an EMBL/GenBank/DDBJ whole genome shotgun (WGS) entry which is preliminary data.</text>
</comment>
<dbReference type="STRING" id="105984.A0A427Y6D4"/>
<keyword evidence="2" id="KW-0808">Transferase</keyword>
<dbReference type="Pfam" id="PF00043">
    <property type="entry name" value="GST_C"/>
    <property type="match status" value="1"/>
</dbReference>
<evidence type="ECO:0000259" key="4">
    <source>
        <dbReference type="PROSITE" id="PS50404"/>
    </source>
</evidence>
<dbReference type="InterPro" id="IPR036282">
    <property type="entry name" value="Glutathione-S-Trfase_C_sf"/>
</dbReference>
<dbReference type="EC" id="2.5.1.18" evidence="1"/>
<dbReference type="RefSeq" id="XP_028479436.1">
    <property type="nucleotide sequence ID" value="XM_028620464.1"/>
</dbReference>
<dbReference type="GO" id="GO:0004364">
    <property type="term" value="F:glutathione transferase activity"/>
    <property type="evidence" value="ECO:0007669"/>
    <property type="project" value="UniProtKB-EC"/>
</dbReference>
<reference evidence="6 7" key="1">
    <citation type="submission" date="2018-11" db="EMBL/GenBank/DDBJ databases">
        <title>Genome sequence of Apiotrichum porosum DSM 27194.</title>
        <authorList>
            <person name="Aliyu H."/>
            <person name="Gorte O."/>
            <person name="Ochsenreither K."/>
        </authorList>
    </citation>
    <scope>NUCLEOTIDE SEQUENCE [LARGE SCALE GENOMIC DNA]</scope>
    <source>
        <strain evidence="6 7">DSM 27194</strain>
    </source>
</reference>
<evidence type="ECO:0000313" key="6">
    <source>
        <dbReference type="EMBL" id="RSH86651.1"/>
    </source>
</evidence>
<keyword evidence="7" id="KW-1185">Reference proteome</keyword>
<evidence type="ECO:0000256" key="2">
    <source>
        <dbReference type="ARBA" id="ARBA00022679"/>
    </source>
</evidence>
<dbReference type="GO" id="GO:0005737">
    <property type="term" value="C:cytoplasm"/>
    <property type="evidence" value="ECO:0007669"/>
    <property type="project" value="TreeGrafter"/>
</dbReference>
<sequence>MSTPTYSLNANIASTCTRRVLVCAAECGMSDRVKLVNHAFTDIKTPRWLEAQPFGQMPVLVEDKTGWTLFESRAIAKYIAAVSGNTQLMPLPTDAQTYGKFEQACSIENNDFDVSASAICNELVFKPGKGGTTDPGRVILEQENLEKKLASYEVILSRQRYLAGEQMTLADLFHLPYGTMVTEIGGTTSLTDGRLPNVTRWWKELSDLASWKAIQAERAAYLEAQKKK</sequence>
<protein>
    <recommendedName>
        <fullName evidence="1">glutathione transferase</fullName>
        <ecNumber evidence="1">2.5.1.18</ecNumber>
    </recommendedName>
</protein>
<dbReference type="GO" id="GO:0043295">
    <property type="term" value="F:glutathione binding"/>
    <property type="evidence" value="ECO:0007669"/>
    <property type="project" value="TreeGrafter"/>
</dbReference>
<dbReference type="SUPFAM" id="SSF47616">
    <property type="entry name" value="GST C-terminal domain-like"/>
    <property type="match status" value="1"/>
</dbReference>
<accession>A0A427Y6D4</accession>
<dbReference type="Gene3D" id="3.40.30.10">
    <property type="entry name" value="Glutaredoxin"/>
    <property type="match status" value="1"/>
</dbReference>
<dbReference type="SFLD" id="SFLDG00358">
    <property type="entry name" value="Main_(cytGST)"/>
    <property type="match status" value="1"/>
</dbReference>
<dbReference type="InterPro" id="IPR004046">
    <property type="entry name" value="GST_C"/>
</dbReference>
<dbReference type="Proteomes" id="UP000279236">
    <property type="component" value="Unassembled WGS sequence"/>
</dbReference>
<proteinExistence type="predicted"/>
<feature type="domain" description="GST C-terminal" evidence="5">
    <location>
        <begin position="94"/>
        <end position="228"/>
    </location>
</feature>
<organism evidence="6 7">
    <name type="scientific">Apiotrichum porosum</name>
    <dbReference type="NCBI Taxonomy" id="105984"/>
    <lineage>
        <taxon>Eukaryota</taxon>
        <taxon>Fungi</taxon>
        <taxon>Dikarya</taxon>
        <taxon>Basidiomycota</taxon>
        <taxon>Agaricomycotina</taxon>
        <taxon>Tremellomycetes</taxon>
        <taxon>Trichosporonales</taxon>
        <taxon>Trichosporonaceae</taxon>
        <taxon>Apiotrichum</taxon>
    </lineage>
</organism>
<dbReference type="GO" id="GO:0006749">
    <property type="term" value="P:glutathione metabolic process"/>
    <property type="evidence" value="ECO:0007669"/>
    <property type="project" value="TreeGrafter"/>
</dbReference>
<dbReference type="GeneID" id="39589465"/>